<dbReference type="GO" id="GO:0003676">
    <property type="term" value="F:nucleic acid binding"/>
    <property type="evidence" value="ECO:0007669"/>
    <property type="project" value="InterPro"/>
</dbReference>
<dbReference type="Pfam" id="PF14088">
    <property type="entry name" value="DUF4268"/>
    <property type="match status" value="1"/>
</dbReference>
<evidence type="ECO:0000259" key="1">
    <source>
        <dbReference type="Pfam" id="PF14088"/>
    </source>
</evidence>
<gene>
    <name evidence="2" type="ORF">HOP61_04080</name>
</gene>
<protein>
    <submittedName>
        <fullName evidence="2">DUF4268 domain-containing protein</fullName>
    </submittedName>
</protein>
<proteinExistence type="predicted"/>
<dbReference type="RefSeq" id="WP_234238703.1">
    <property type="nucleotide sequence ID" value="NZ_JABFTS010000001.1"/>
</dbReference>
<dbReference type="InterPro" id="IPR011856">
    <property type="entry name" value="tRNA_endonuc-like_dom_sf"/>
</dbReference>
<accession>A0AAW4YNJ1</accession>
<name>A0AAW4YNJ1_9GAMM</name>
<dbReference type="Proteomes" id="UP001320178">
    <property type="component" value="Unassembled WGS sequence"/>
</dbReference>
<reference evidence="2" key="1">
    <citation type="submission" date="2020-05" db="EMBL/GenBank/DDBJ databases">
        <authorList>
            <person name="Wang L."/>
            <person name="Shao Z."/>
        </authorList>
    </citation>
    <scope>NUCLEOTIDE SEQUENCE</scope>
    <source>
        <strain evidence="2">MCCC 1A05776</strain>
    </source>
</reference>
<reference evidence="2" key="2">
    <citation type="journal article" date="2021" name="Front. Microbiol.">
        <title>Aerobic Denitrification and Heterotrophic Sulfur Oxidation in the Genus Halomonas Revealed by Six Novel Species Characterizations and Genome-Based Analysis.</title>
        <authorList>
            <person name="Wang L."/>
            <person name="Shao Z."/>
        </authorList>
    </citation>
    <scope>NUCLEOTIDE SEQUENCE</scope>
    <source>
        <strain evidence="2">MCCC 1A05776</strain>
    </source>
</reference>
<organism evidence="2 3">
    <name type="scientific">Billgrantia desiderata</name>
    <dbReference type="NCBI Taxonomy" id="52021"/>
    <lineage>
        <taxon>Bacteria</taxon>
        <taxon>Pseudomonadati</taxon>
        <taxon>Pseudomonadota</taxon>
        <taxon>Gammaproteobacteria</taxon>
        <taxon>Oceanospirillales</taxon>
        <taxon>Halomonadaceae</taxon>
        <taxon>Billgrantia</taxon>
    </lineage>
</organism>
<dbReference type="InterPro" id="IPR025364">
    <property type="entry name" value="DUF4268"/>
</dbReference>
<evidence type="ECO:0000313" key="2">
    <source>
        <dbReference type="EMBL" id="MCE8050469.1"/>
    </source>
</evidence>
<feature type="domain" description="DUF4268" evidence="1">
    <location>
        <begin position="237"/>
        <end position="371"/>
    </location>
</feature>
<dbReference type="AlphaFoldDB" id="A0AAW4YNJ1"/>
<comment type="caution">
    <text evidence="2">The sequence shown here is derived from an EMBL/GenBank/DDBJ whole genome shotgun (WGS) entry which is preliminary data.</text>
</comment>
<evidence type="ECO:0000313" key="3">
    <source>
        <dbReference type="Proteomes" id="UP001320178"/>
    </source>
</evidence>
<dbReference type="Gene3D" id="3.40.1350.10">
    <property type="match status" value="1"/>
</dbReference>
<dbReference type="EMBL" id="JABFTS010000001">
    <property type="protein sequence ID" value="MCE8050469.1"/>
    <property type="molecule type" value="Genomic_DNA"/>
</dbReference>
<sequence length="404" mass="46199">MYKIDSAQNRIVPLDARRFGELGFSERKHLQEWLENCPQALAQGDGEELLIIQKEFDGFDDTRERLDLLAIDKEGNLVIIENKLDDTGRDVVWQALKYAGYCANLSKAQVVDIYQRYLNQKAQATGHPAVSAEESLVEFLEVDGLEAAQINRIKTQRLIFVAARYRKEVTNTVLWLSQFGIACQCFKVTPYQASEGLFLNVEQIIPTPESTEFMIGMVAKEAEEKSADSEQKHRHTLRLAFWEQALEAFSQSSCTLYNNISPTKDHWLYAGSGMSSVPFSLICGKSEVRVELNIGRRNPDENLFIFERLRAQKDEIEAHFGQPLEWLPLPNKKSCRIQYAKPIDGYDKANWAEMIRWLVDHMTRLENALREPLRTINQQLKQEALPAVEVPSQAYVAEEPGDDQ</sequence>